<evidence type="ECO:0000259" key="7">
    <source>
        <dbReference type="Pfam" id="PF00248"/>
    </source>
</evidence>
<keyword evidence="2" id="KW-0521">NADP</keyword>
<dbReference type="Gene3D" id="3.20.20.100">
    <property type="entry name" value="NADP-dependent oxidoreductase domain"/>
    <property type="match status" value="1"/>
</dbReference>
<proteinExistence type="inferred from homology"/>
<accession>A0A6P8YYW6</accession>
<dbReference type="InterPro" id="IPR018170">
    <property type="entry name" value="Aldo/ket_reductase_CS"/>
</dbReference>
<evidence type="ECO:0000256" key="1">
    <source>
        <dbReference type="ARBA" id="ARBA00007905"/>
    </source>
</evidence>
<sequence length="291" mass="32462">MAANLLYELNTGQQMPMVGLGTFRVRGTSVIYNVIKTALGRGYRSIDTAAVYQNETDIGSALTDLLPRYGLKREDIFITSKLAPEDHHPDRVQSAVLRSLSQLQTPYLDLFLVHWPGTSGIPAGHSDNPRLRRSAWNQLVLLHQKGLLKAIGVSNFTIRHIDELLEDCGGVKPSVNQVEIHPHYPQKDLVSHCQRAGIHVQAYSSFGGTNNRSLLTDPVIIEVAQACRREPAQVLLRWALQQNIGVIPKAVSEKHIVDNFDLDFVLSESQMTKINSIQTNKKYAWNPEVVA</sequence>
<dbReference type="PANTHER" id="PTHR43827">
    <property type="entry name" value="2,5-DIKETO-D-GLUCONIC ACID REDUCTASE"/>
    <property type="match status" value="1"/>
</dbReference>
<dbReference type="RefSeq" id="XP_034242476.1">
    <property type="nucleotide sequence ID" value="XM_034386585.1"/>
</dbReference>
<dbReference type="GO" id="GO:0016616">
    <property type="term" value="F:oxidoreductase activity, acting on the CH-OH group of donors, NAD or NADP as acceptor"/>
    <property type="evidence" value="ECO:0007669"/>
    <property type="project" value="UniProtKB-ARBA"/>
</dbReference>
<dbReference type="OrthoDB" id="416253at2759"/>
<keyword evidence="8" id="KW-1185">Reference proteome</keyword>
<keyword evidence="3" id="KW-0560">Oxidoreductase</keyword>
<dbReference type="InterPro" id="IPR020471">
    <property type="entry name" value="AKR"/>
</dbReference>
<dbReference type="PIRSF" id="PIRSF000097">
    <property type="entry name" value="AKR"/>
    <property type="match status" value="1"/>
</dbReference>
<dbReference type="CDD" id="cd19136">
    <property type="entry name" value="AKR_DrGR-like"/>
    <property type="match status" value="1"/>
</dbReference>
<feature type="active site" description="Proton donor" evidence="4">
    <location>
        <position position="52"/>
    </location>
</feature>
<dbReference type="InParanoid" id="A0A6P8YYW6"/>
<dbReference type="PROSITE" id="PS00798">
    <property type="entry name" value="ALDOKETO_REDUCTASE_1"/>
    <property type="match status" value="1"/>
</dbReference>
<evidence type="ECO:0000256" key="2">
    <source>
        <dbReference type="ARBA" id="ARBA00022857"/>
    </source>
</evidence>
<gene>
    <name evidence="9" type="primary">LOC117645987</name>
</gene>
<feature type="binding site" evidence="5">
    <location>
        <position position="114"/>
    </location>
    <ligand>
        <name>substrate</name>
    </ligand>
</feature>
<evidence type="ECO:0000313" key="8">
    <source>
        <dbReference type="Proteomes" id="UP000515158"/>
    </source>
</evidence>
<dbReference type="FunFam" id="3.20.20.100:FF:000002">
    <property type="entry name" value="2,5-diketo-D-gluconic acid reductase A"/>
    <property type="match status" value="1"/>
</dbReference>
<feature type="domain" description="NADP-dependent oxidoreductase" evidence="7">
    <location>
        <begin position="29"/>
        <end position="277"/>
    </location>
</feature>
<comment type="similarity">
    <text evidence="1">Belongs to the aldo/keto reductase family.</text>
</comment>
<protein>
    <submittedName>
        <fullName evidence="9">Glyoxal reductase-like</fullName>
    </submittedName>
</protein>
<dbReference type="KEGG" id="tpal:117645987"/>
<dbReference type="InterPro" id="IPR023210">
    <property type="entry name" value="NADP_OxRdtase_dom"/>
</dbReference>
<reference evidence="9" key="1">
    <citation type="submission" date="2025-08" db="UniProtKB">
        <authorList>
            <consortium name="RefSeq"/>
        </authorList>
    </citation>
    <scope>IDENTIFICATION</scope>
    <source>
        <tissue evidence="9">Total insect</tissue>
    </source>
</reference>
<feature type="site" description="Lowers pKa of active site Tyr" evidence="6">
    <location>
        <position position="81"/>
    </location>
</feature>
<evidence type="ECO:0000313" key="9">
    <source>
        <dbReference type="RefSeq" id="XP_034242476.1"/>
    </source>
</evidence>
<dbReference type="AlphaFoldDB" id="A0A6P8YYW6"/>
<dbReference type="SUPFAM" id="SSF51430">
    <property type="entry name" value="NAD(P)-linked oxidoreductase"/>
    <property type="match status" value="1"/>
</dbReference>
<dbReference type="Proteomes" id="UP000515158">
    <property type="component" value="Unplaced"/>
</dbReference>
<dbReference type="GeneID" id="117645987"/>
<dbReference type="InterPro" id="IPR036812">
    <property type="entry name" value="NAD(P)_OxRdtase_dom_sf"/>
</dbReference>
<dbReference type="Pfam" id="PF00248">
    <property type="entry name" value="Aldo_ket_red"/>
    <property type="match status" value="1"/>
</dbReference>
<evidence type="ECO:0000256" key="3">
    <source>
        <dbReference type="ARBA" id="ARBA00023002"/>
    </source>
</evidence>
<evidence type="ECO:0000256" key="4">
    <source>
        <dbReference type="PIRSR" id="PIRSR000097-1"/>
    </source>
</evidence>
<dbReference type="PANTHER" id="PTHR43827:SF3">
    <property type="entry name" value="NADP-DEPENDENT OXIDOREDUCTASE DOMAIN-CONTAINING PROTEIN"/>
    <property type="match status" value="1"/>
</dbReference>
<name>A0A6P8YYW6_THRPL</name>
<organism evidence="9">
    <name type="scientific">Thrips palmi</name>
    <name type="common">Melon thrips</name>
    <dbReference type="NCBI Taxonomy" id="161013"/>
    <lineage>
        <taxon>Eukaryota</taxon>
        <taxon>Metazoa</taxon>
        <taxon>Ecdysozoa</taxon>
        <taxon>Arthropoda</taxon>
        <taxon>Hexapoda</taxon>
        <taxon>Insecta</taxon>
        <taxon>Pterygota</taxon>
        <taxon>Neoptera</taxon>
        <taxon>Paraneoptera</taxon>
        <taxon>Thysanoptera</taxon>
        <taxon>Terebrantia</taxon>
        <taxon>Thripoidea</taxon>
        <taxon>Thripidae</taxon>
        <taxon>Thrips</taxon>
    </lineage>
</organism>
<evidence type="ECO:0000256" key="6">
    <source>
        <dbReference type="PIRSR" id="PIRSR000097-3"/>
    </source>
</evidence>
<evidence type="ECO:0000256" key="5">
    <source>
        <dbReference type="PIRSR" id="PIRSR000097-2"/>
    </source>
</evidence>
<dbReference type="PRINTS" id="PR00069">
    <property type="entry name" value="ALDKETRDTASE"/>
</dbReference>